<dbReference type="InterPro" id="IPR013486">
    <property type="entry name" value="SpoIID/LytB"/>
</dbReference>
<dbReference type="PROSITE" id="PS51257">
    <property type="entry name" value="PROKAR_LIPOPROTEIN"/>
    <property type="match status" value="1"/>
</dbReference>
<feature type="signal peptide" evidence="1">
    <location>
        <begin position="1"/>
        <end position="18"/>
    </location>
</feature>
<dbReference type="STRING" id="1936003.STSP2_02045"/>
<feature type="domain" description="Sporulation stage II protein D amidase enhancer LytB N-terminal" evidence="2">
    <location>
        <begin position="135"/>
        <end position="225"/>
    </location>
</feature>
<dbReference type="PANTHER" id="PTHR30032">
    <property type="entry name" value="N-ACETYLMURAMOYL-L-ALANINE AMIDASE-RELATED"/>
    <property type="match status" value="1"/>
</dbReference>
<proteinExistence type="predicted"/>
<dbReference type="GO" id="GO:0030435">
    <property type="term" value="P:sporulation resulting in formation of a cellular spore"/>
    <property type="evidence" value="ECO:0007669"/>
    <property type="project" value="InterPro"/>
</dbReference>
<organism evidence="3 4">
    <name type="scientific">Anaerohalosphaera lusitana</name>
    <dbReference type="NCBI Taxonomy" id="1936003"/>
    <lineage>
        <taxon>Bacteria</taxon>
        <taxon>Pseudomonadati</taxon>
        <taxon>Planctomycetota</taxon>
        <taxon>Phycisphaerae</taxon>
        <taxon>Sedimentisphaerales</taxon>
        <taxon>Anaerohalosphaeraceae</taxon>
        <taxon>Anaerohalosphaera</taxon>
    </lineage>
</organism>
<name>A0A1U9NLT8_9BACT</name>
<feature type="chain" id="PRO_5012459822" description="Sporulation stage II protein D amidase enhancer LytB N-terminal domain-containing protein" evidence="1">
    <location>
        <begin position="19"/>
        <end position="417"/>
    </location>
</feature>
<dbReference type="Pfam" id="PF08486">
    <property type="entry name" value="SpoIID"/>
    <property type="match status" value="1"/>
</dbReference>
<evidence type="ECO:0000259" key="2">
    <source>
        <dbReference type="Pfam" id="PF08486"/>
    </source>
</evidence>
<dbReference type="EMBL" id="CP019791">
    <property type="protein sequence ID" value="AQT68869.1"/>
    <property type="molecule type" value="Genomic_DNA"/>
</dbReference>
<keyword evidence="1" id="KW-0732">Signal</keyword>
<reference evidence="4" key="1">
    <citation type="submission" date="2017-02" db="EMBL/GenBank/DDBJ databases">
        <title>Comparative genomics and description of representatives of a novel lineage of planctomycetes thriving in anoxic sediments.</title>
        <authorList>
            <person name="Spring S."/>
            <person name="Bunk B."/>
            <person name="Sproer C."/>
        </authorList>
    </citation>
    <scope>NUCLEOTIDE SEQUENCE [LARGE SCALE GENOMIC DNA]</scope>
    <source>
        <strain evidence="4">ST-NAGAB-D1</strain>
    </source>
</reference>
<dbReference type="InterPro" id="IPR051922">
    <property type="entry name" value="Bact_Sporulation_Assoc"/>
</dbReference>
<accession>A0A1U9NLT8</accession>
<evidence type="ECO:0000313" key="3">
    <source>
        <dbReference type="EMBL" id="AQT68869.1"/>
    </source>
</evidence>
<evidence type="ECO:0000313" key="4">
    <source>
        <dbReference type="Proteomes" id="UP000189674"/>
    </source>
</evidence>
<gene>
    <name evidence="3" type="ORF">STSP2_02045</name>
</gene>
<dbReference type="AlphaFoldDB" id="A0A1U9NLT8"/>
<dbReference type="PANTHER" id="PTHR30032:SF4">
    <property type="entry name" value="AMIDASE ENHANCER"/>
    <property type="match status" value="1"/>
</dbReference>
<keyword evidence="4" id="KW-1185">Reference proteome</keyword>
<sequence>MRVDLRNIFASKSFTAWAVCSLAFLCAVLGSCQKRTTVEPKVVPAEARDLNIRVLLKNNADSAKLSTAGGFDVACTDGTSAHFTPGEVDIVPWNGMIRLGRHSFAGDVDLQVKDTFVTIDGRKYRGDVRIIIDARGGLDVINELDVENYLAGVVGEEMPAYWEPEALKAQAVAARTYCLYIKHRFGTDRQWDVKATEANQMYGGLESESAMVRTALDATAGQVLTCDNGDGPGGIFPTYYSSTCGGHTEDSKNVFGDSYKPLSGVDCQYCKKTAGEKYMNWKPVVLPSSVVTAKITSGYSSLEGLTTVDKIVPTRVSDYGSTGRIAMLKVVDNKGKTGILRGEDLRLTLDPSGKVLKSTWCNISKQPDGSFKFSNGRGFGHGVGMCQYGALGMAREGFGYKEVLSYYYPNSDLVKIY</sequence>
<dbReference type="InterPro" id="IPR013693">
    <property type="entry name" value="SpoIID/LytB_N"/>
</dbReference>
<protein>
    <recommendedName>
        <fullName evidence="2">Sporulation stage II protein D amidase enhancer LytB N-terminal domain-containing protein</fullName>
    </recommendedName>
</protein>
<evidence type="ECO:0000256" key="1">
    <source>
        <dbReference type="SAM" id="SignalP"/>
    </source>
</evidence>
<dbReference type="GO" id="GO:0030288">
    <property type="term" value="C:outer membrane-bounded periplasmic space"/>
    <property type="evidence" value="ECO:0007669"/>
    <property type="project" value="TreeGrafter"/>
</dbReference>
<dbReference type="NCBIfam" id="TIGR02669">
    <property type="entry name" value="SpoIID_LytB"/>
    <property type="match status" value="1"/>
</dbReference>
<dbReference type="KEGG" id="alus:STSP2_02045"/>
<dbReference type="Proteomes" id="UP000189674">
    <property type="component" value="Chromosome"/>
</dbReference>